<proteinExistence type="predicted"/>
<dbReference type="Proteomes" id="UP000321062">
    <property type="component" value="Chromosome"/>
</dbReference>
<dbReference type="EMBL" id="CP041690">
    <property type="protein sequence ID" value="QEE18978.1"/>
    <property type="molecule type" value="Genomic_DNA"/>
</dbReference>
<dbReference type="SUPFAM" id="SSF46689">
    <property type="entry name" value="Homeodomain-like"/>
    <property type="match status" value="1"/>
</dbReference>
<dbReference type="PROSITE" id="PS00041">
    <property type="entry name" value="HTH_ARAC_FAMILY_1"/>
    <property type="match status" value="1"/>
</dbReference>
<dbReference type="PANTHER" id="PTHR46796:SF6">
    <property type="entry name" value="ARAC SUBFAMILY"/>
    <property type="match status" value="1"/>
</dbReference>
<dbReference type="KEGG" id="yti:FNA67_01755"/>
<dbReference type="SMART" id="SM00342">
    <property type="entry name" value="HTH_ARAC"/>
    <property type="match status" value="1"/>
</dbReference>
<dbReference type="PANTHER" id="PTHR46796">
    <property type="entry name" value="HTH-TYPE TRANSCRIPTIONAL ACTIVATOR RHAS-RELATED"/>
    <property type="match status" value="1"/>
</dbReference>
<dbReference type="AlphaFoldDB" id="A0A5B9DKS4"/>
<dbReference type="InterPro" id="IPR009057">
    <property type="entry name" value="Homeodomain-like_sf"/>
</dbReference>
<protein>
    <submittedName>
        <fullName evidence="1">Helix-turn-helix transcriptional regulator</fullName>
    </submittedName>
</protein>
<dbReference type="InterPro" id="IPR050204">
    <property type="entry name" value="AraC_XylS_family_regulators"/>
</dbReference>
<dbReference type="Gene3D" id="1.10.10.60">
    <property type="entry name" value="Homeodomain-like"/>
    <property type="match status" value="1"/>
</dbReference>
<dbReference type="GO" id="GO:0003700">
    <property type="term" value="F:DNA-binding transcription factor activity"/>
    <property type="evidence" value="ECO:0007669"/>
    <property type="project" value="InterPro"/>
</dbReference>
<sequence>MREPSSPTAVTGWDWTEEVWRWQPDREPWRPEMGGPSRCVAIELSTRHLETAEAYDFWRETVFHGFSADRRNGETGAFRADARALISPRAEFAAFRSKGLSGGRTHSGFRSDGNADLTIGFTIAGNRRHSFAEERHLARPGEVYLYDASAPSQVDWDDHQGFYLALRRSDVEAALGEVPASLDRLLAEITASPLLPFLRAQLSLLSRDFGALDLRQKEAVFNGSVELALSLLGGLPTGARADGGARHRRGLMVAAERFIIENLANPRLDAAMIARATGCSRATLYRAFFDHGKTVADQIRIARLLRARHLLEKSPPQVTISEIIAACGLDDPSHFSRMFRRQFGLAPKDVKGVRHGRETEDRSA</sequence>
<dbReference type="Pfam" id="PF12833">
    <property type="entry name" value="HTH_18"/>
    <property type="match status" value="1"/>
</dbReference>
<dbReference type="InterPro" id="IPR018062">
    <property type="entry name" value="HTH_AraC-typ_CS"/>
</dbReference>
<evidence type="ECO:0000313" key="2">
    <source>
        <dbReference type="Proteomes" id="UP000321062"/>
    </source>
</evidence>
<reference evidence="1 2" key="1">
    <citation type="journal article" date="2015" name="Int. J. Syst. Evol. Microbiol.">
        <title>Youhaiella tibetensis gen. nov., sp. nov., isolated from subsurface sediment.</title>
        <authorList>
            <person name="Wang Y.X."/>
            <person name="Huang F.Q."/>
            <person name="Nogi Y."/>
            <person name="Pang S.J."/>
            <person name="Wang P.K."/>
            <person name="Lv J."/>
        </authorList>
    </citation>
    <scope>NUCLEOTIDE SEQUENCE [LARGE SCALE GENOMIC DNA]</scope>
    <source>
        <strain evidence="2">fig4</strain>
    </source>
</reference>
<dbReference type="OrthoDB" id="8004517at2"/>
<keyword evidence="2" id="KW-1185">Reference proteome</keyword>
<dbReference type="InterPro" id="IPR018060">
    <property type="entry name" value="HTH_AraC"/>
</dbReference>
<dbReference type="GO" id="GO:0043565">
    <property type="term" value="F:sequence-specific DNA binding"/>
    <property type="evidence" value="ECO:0007669"/>
    <property type="project" value="InterPro"/>
</dbReference>
<accession>A0A5B9DKS4</accession>
<organism evidence="1 2">
    <name type="scientific">Paradevosia tibetensis</name>
    <dbReference type="NCBI Taxonomy" id="1447062"/>
    <lineage>
        <taxon>Bacteria</taxon>
        <taxon>Pseudomonadati</taxon>
        <taxon>Pseudomonadota</taxon>
        <taxon>Alphaproteobacteria</taxon>
        <taxon>Hyphomicrobiales</taxon>
        <taxon>Devosiaceae</taxon>
        <taxon>Paradevosia</taxon>
    </lineage>
</organism>
<name>A0A5B9DKS4_9HYPH</name>
<dbReference type="PROSITE" id="PS01124">
    <property type="entry name" value="HTH_ARAC_FAMILY_2"/>
    <property type="match status" value="1"/>
</dbReference>
<gene>
    <name evidence="1" type="ORF">FNA67_01755</name>
</gene>
<evidence type="ECO:0000313" key="1">
    <source>
        <dbReference type="EMBL" id="QEE18978.1"/>
    </source>
</evidence>
<dbReference type="RefSeq" id="WP_145976853.1">
    <property type="nucleotide sequence ID" value="NZ_BMFM01000001.1"/>
</dbReference>